<dbReference type="EMBL" id="CP011797">
    <property type="protein sequence ID" value="ATX78389.1"/>
    <property type="molecule type" value="Genomic_DNA"/>
</dbReference>
<keyword evidence="2" id="KW-1003">Cell membrane</keyword>
<organism evidence="7 8">
    <name type="scientific">Reinekea forsetii</name>
    <dbReference type="NCBI Taxonomy" id="1336806"/>
    <lineage>
        <taxon>Bacteria</taxon>
        <taxon>Pseudomonadati</taxon>
        <taxon>Pseudomonadota</taxon>
        <taxon>Gammaproteobacteria</taxon>
        <taxon>Oceanospirillales</taxon>
        <taxon>Saccharospirillaceae</taxon>
        <taxon>Reinekea</taxon>
    </lineage>
</organism>
<evidence type="ECO:0000256" key="3">
    <source>
        <dbReference type="ARBA" id="ARBA00022692"/>
    </source>
</evidence>
<protein>
    <submittedName>
        <fullName evidence="7">Threonine efflux protein</fullName>
    </submittedName>
</protein>
<keyword evidence="4 6" id="KW-1133">Transmembrane helix</keyword>
<accession>A0A2K8KWZ8</accession>
<dbReference type="AlphaFoldDB" id="A0A2K8KWZ8"/>
<dbReference type="Proteomes" id="UP000229757">
    <property type="component" value="Chromosome"/>
</dbReference>
<evidence type="ECO:0000313" key="8">
    <source>
        <dbReference type="Proteomes" id="UP000229757"/>
    </source>
</evidence>
<keyword evidence="3 6" id="KW-0812">Transmembrane</keyword>
<keyword evidence="8" id="KW-1185">Reference proteome</keyword>
<gene>
    <name evidence="7" type="ORF">REIFOR_03286</name>
</gene>
<dbReference type="GO" id="GO:0005886">
    <property type="term" value="C:plasma membrane"/>
    <property type="evidence" value="ECO:0007669"/>
    <property type="project" value="UniProtKB-SubCell"/>
</dbReference>
<dbReference type="InterPro" id="IPR001123">
    <property type="entry name" value="LeuE-type"/>
</dbReference>
<feature type="transmembrane region" description="Helical" evidence="6">
    <location>
        <begin position="40"/>
        <end position="65"/>
    </location>
</feature>
<feature type="transmembrane region" description="Helical" evidence="6">
    <location>
        <begin position="141"/>
        <end position="167"/>
    </location>
</feature>
<dbReference type="KEGG" id="rfo:REIFOR_03286"/>
<evidence type="ECO:0000256" key="4">
    <source>
        <dbReference type="ARBA" id="ARBA00022989"/>
    </source>
</evidence>
<dbReference type="PANTHER" id="PTHR30086">
    <property type="entry name" value="ARGININE EXPORTER PROTEIN ARGO"/>
    <property type="match status" value="1"/>
</dbReference>
<evidence type="ECO:0000256" key="2">
    <source>
        <dbReference type="ARBA" id="ARBA00022475"/>
    </source>
</evidence>
<comment type="subcellular location">
    <subcellularLocation>
        <location evidence="1">Cell membrane</location>
        <topology evidence="1">Multi-pass membrane protein</topology>
    </subcellularLocation>
</comment>
<keyword evidence="5 6" id="KW-0472">Membrane</keyword>
<name>A0A2K8KWZ8_9GAMM</name>
<dbReference type="Pfam" id="PF01810">
    <property type="entry name" value="LysE"/>
    <property type="match status" value="1"/>
</dbReference>
<evidence type="ECO:0000256" key="5">
    <source>
        <dbReference type="ARBA" id="ARBA00023136"/>
    </source>
</evidence>
<evidence type="ECO:0000256" key="6">
    <source>
        <dbReference type="SAM" id="Phobius"/>
    </source>
</evidence>
<evidence type="ECO:0000256" key="1">
    <source>
        <dbReference type="ARBA" id="ARBA00004651"/>
    </source>
</evidence>
<dbReference type="PANTHER" id="PTHR30086:SF16">
    <property type="entry name" value="AMINO ACID EFFLUX PERMEASE RHTB FAMILY"/>
    <property type="match status" value="1"/>
</dbReference>
<proteinExistence type="predicted"/>
<evidence type="ECO:0000313" key="7">
    <source>
        <dbReference type="EMBL" id="ATX78389.1"/>
    </source>
</evidence>
<feature type="transmembrane region" description="Helical" evidence="6">
    <location>
        <begin position="6"/>
        <end position="28"/>
    </location>
</feature>
<feature type="transmembrane region" description="Helical" evidence="6">
    <location>
        <begin position="179"/>
        <end position="199"/>
    </location>
</feature>
<feature type="transmembrane region" description="Helical" evidence="6">
    <location>
        <begin position="71"/>
        <end position="92"/>
    </location>
</feature>
<reference evidence="7 8" key="1">
    <citation type="journal article" date="2017" name="Environ. Microbiol.">
        <title>Genomic and physiological analyses of 'Reinekea forsetii' reveal a versatile opportunistic lifestyle during spring algae blooms.</title>
        <authorList>
            <person name="Avci B."/>
            <person name="Hahnke R.L."/>
            <person name="Chafee M."/>
            <person name="Fischer T."/>
            <person name="Gruber-Vodicka H."/>
            <person name="Tegetmeyer H.E."/>
            <person name="Harder J."/>
            <person name="Fuchs B.M."/>
            <person name="Amann R.I."/>
            <person name="Teeling H."/>
        </authorList>
    </citation>
    <scope>NUCLEOTIDE SEQUENCE [LARGE SCALE GENOMIC DNA]</scope>
    <source>
        <strain evidence="7 8">Hel1_31_D35</strain>
    </source>
</reference>
<feature type="transmembrane region" description="Helical" evidence="6">
    <location>
        <begin position="113"/>
        <end position="135"/>
    </location>
</feature>
<dbReference type="GO" id="GO:0015171">
    <property type="term" value="F:amino acid transmembrane transporter activity"/>
    <property type="evidence" value="ECO:0007669"/>
    <property type="project" value="TreeGrafter"/>
</dbReference>
<dbReference type="OrthoDB" id="581870at2"/>
<sequence length="202" mass="21627">MNLTAWLTIVGICALGAMSPGPSLAMVLKHTLNGGRRQGMIAGAVHGLGVGLYAFICLSGLAVLILTSTELFRALQIAGAAYLLWMGIQGLRSRTKPDQPLVRIETHAAVRDGLLIVFLNPKIAVFFIALFSQVVGSETSFAARAGFASTAMVLDAGWYLLVAWLFSNPVWLAHLQRKAVWLDRLFGVVLVGLAGKLALELL</sequence>
<dbReference type="PIRSF" id="PIRSF006324">
    <property type="entry name" value="LeuE"/>
    <property type="match status" value="1"/>
</dbReference>